<feature type="chain" id="PRO_5025657919" evidence="1">
    <location>
        <begin position="26"/>
        <end position="75"/>
    </location>
</feature>
<evidence type="ECO:0000313" key="2">
    <source>
        <dbReference type="EMBL" id="MXU83361.1"/>
    </source>
</evidence>
<organism evidence="2">
    <name type="scientific">Ixodes ricinus</name>
    <name type="common">Common tick</name>
    <name type="synonym">Acarus ricinus</name>
    <dbReference type="NCBI Taxonomy" id="34613"/>
    <lineage>
        <taxon>Eukaryota</taxon>
        <taxon>Metazoa</taxon>
        <taxon>Ecdysozoa</taxon>
        <taxon>Arthropoda</taxon>
        <taxon>Chelicerata</taxon>
        <taxon>Arachnida</taxon>
        <taxon>Acari</taxon>
        <taxon>Parasitiformes</taxon>
        <taxon>Ixodida</taxon>
        <taxon>Ixodoidea</taxon>
        <taxon>Ixodidae</taxon>
        <taxon>Ixodinae</taxon>
        <taxon>Ixodes</taxon>
    </lineage>
</organism>
<dbReference type="EMBL" id="GIFC01001278">
    <property type="protein sequence ID" value="MXU83361.1"/>
    <property type="molecule type" value="Transcribed_RNA"/>
</dbReference>
<proteinExistence type="predicted"/>
<keyword evidence="1" id="KW-0732">Signal</keyword>
<feature type="signal peptide" evidence="1">
    <location>
        <begin position="1"/>
        <end position="25"/>
    </location>
</feature>
<reference evidence="2" key="1">
    <citation type="submission" date="2019-12" db="EMBL/GenBank/DDBJ databases">
        <title>An insight into the sialome of adult female Ixodes ricinus ticks feeding for 6 days.</title>
        <authorList>
            <person name="Perner J."/>
            <person name="Ribeiro J.M.C."/>
        </authorList>
    </citation>
    <scope>NUCLEOTIDE SEQUENCE</scope>
    <source>
        <strain evidence="2">Semi-engorged</strain>
        <tissue evidence="2">Salivary glands</tissue>
    </source>
</reference>
<sequence>MLCTSFLFQCLRSILCCLIFSLCFSDEPFDTGNVMCSSFPILSPPLASHSHGVPAFCGAYTSFHTYCTALLKLPA</sequence>
<dbReference type="AlphaFoldDB" id="A0A6B0TZH5"/>
<name>A0A6B0TZH5_IXORI</name>
<accession>A0A6B0TZH5</accession>
<evidence type="ECO:0000256" key="1">
    <source>
        <dbReference type="SAM" id="SignalP"/>
    </source>
</evidence>
<protein>
    <submittedName>
        <fullName evidence="2">Putative secreted protein</fullName>
    </submittedName>
</protein>